<name>A0ACD3AMD5_9AGAR</name>
<accession>A0ACD3AMD5</accession>
<proteinExistence type="predicted"/>
<evidence type="ECO:0000313" key="2">
    <source>
        <dbReference type="Proteomes" id="UP000308600"/>
    </source>
</evidence>
<dbReference type="EMBL" id="ML208391">
    <property type="protein sequence ID" value="TFK66868.1"/>
    <property type="molecule type" value="Genomic_DNA"/>
</dbReference>
<sequence>MTTAADLPLELIQEIFLISASRNLSEAAILARISHQTYNLIKPILFSIFVYSQFEFEDENWSYQWPCQTDYNWLKINGQYARNLHFNDGASSYNLHIILSSCPNLTNIALWLYISKGYLPSLLTLRPHRLSIYLNHFFEGPFQQKHALLPMFNNLTHLDLGEHYDDWDSLEGIQHLPRLTHLSLTTNWGLETSIISNALRHCKHLAILILYEWEDMMTTEIPLESTILDIGDYRIVSFECDYLREWELVSRGGSSRDMWTIAEEIVRKRPRALNVER</sequence>
<reference evidence="1 2" key="1">
    <citation type="journal article" date="2019" name="Nat. Ecol. Evol.">
        <title>Megaphylogeny resolves global patterns of mushroom evolution.</title>
        <authorList>
            <person name="Varga T."/>
            <person name="Krizsan K."/>
            <person name="Foldi C."/>
            <person name="Dima B."/>
            <person name="Sanchez-Garcia M."/>
            <person name="Sanchez-Ramirez S."/>
            <person name="Szollosi G.J."/>
            <person name="Szarkandi J.G."/>
            <person name="Papp V."/>
            <person name="Albert L."/>
            <person name="Andreopoulos W."/>
            <person name="Angelini C."/>
            <person name="Antonin V."/>
            <person name="Barry K.W."/>
            <person name="Bougher N.L."/>
            <person name="Buchanan P."/>
            <person name="Buyck B."/>
            <person name="Bense V."/>
            <person name="Catcheside P."/>
            <person name="Chovatia M."/>
            <person name="Cooper J."/>
            <person name="Damon W."/>
            <person name="Desjardin D."/>
            <person name="Finy P."/>
            <person name="Geml J."/>
            <person name="Haridas S."/>
            <person name="Hughes K."/>
            <person name="Justo A."/>
            <person name="Karasinski D."/>
            <person name="Kautmanova I."/>
            <person name="Kiss B."/>
            <person name="Kocsube S."/>
            <person name="Kotiranta H."/>
            <person name="LaButti K.M."/>
            <person name="Lechner B.E."/>
            <person name="Liimatainen K."/>
            <person name="Lipzen A."/>
            <person name="Lukacs Z."/>
            <person name="Mihaltcheva S."/>
            <person name="Morgado L.N."/>
            <person name="Niskanen T."/>
            <person name="Noordeloos M.E."/>
            <person name="Ohm R.A."/>
            <person name="Ortiz-Santana B."/>
            <person name="Ovrebo C."/>
            <person name="Racz N."/>
            <person name="Riley R."/>
            <person name="Savchenko A."/>
            <person name="Shiryaev A."/>
            <person name="Soop K."/>
            <person name="Spirin V."/>
            <person name="Szebenyi C."/>
            <person name="Tomsovsky M."/>
            <person name="Tulloss R.E."/>
            <person name="Uehling J."/>
            <person name="Grigoriev I.V."/>
            <person name="Vagvolgyi C."/>
            <person name="Papp T."/>
            <person name="Martin F.M."/>
            <person name="Miettinen O."/>
            <person name="Hibbett D.S."/>
            <person name="Nagy L.G."/>
        </authorList>
    </citation>
    <scope>NUCLEOTIDE SEQUENCE [LARGE SCALE GENOMIC DNA]</scope>
    <source>
        <strain evidence="1 2">NL-1719</strain>
    </source>
</reference>
<keyword evidence="2" id="KW-1185">Reference proteome</keyword>
<organism evidence="1 2">
    <name type="scientific">Pluteus cervinus</name>
    <dbReference type="NCBI Taxonomy" id="181527"/>
    <lineage>
        <taxon>Eukaryota</taxon>
        <taxon>Fungi</taxon>
        <taxon>Dikarya</taxon>
        <taxon>Basidiomycota</taxon>
        <taxon>Agaricomycotina</taxon>
        <taxon>Agaricomycetes</taxon>
        <taxon>Agaricomycetidae</taxon>
        <taxon>Agaricales</taxon>
        <taxon>Pluteineae</taxon>
        <taxon>Pluteaceae</taxon>
        <taxon>Pluteus</taxon>
    </lineage>
</organism>
<evidence type="ECO:0000313" key="1">
    <source>
        <dbReference type="EMBL" id="TFK66868.1"/>
    </source>
</evidence>
<dbReference type="Proteomes" id="UP000308600">
    <property type="component" value="Unassembled WGS sequence"/>
</dbReference>
<gene>
    <name evidence="1" type="ORF">BDN72DRAFT_879986</name>
</gene>
<protein>
    <submittedName>
        <fullName evidence="1">Uncharacterized protein</fullName>
    </submittedName>
</protein>